<comment type="caution">
    <text evidence="3">The sequence shown here is derived from an EMBL/GenBank/DDBJ whole genome shotgun (WGS) entry which is preliminary data.</text>
</comment>
<reference evidence="3 4" key="1">
    <citation type="submission" date="2020-04" db="EMBL/GenBank/DDBJ databases">
        <title>Antimicrobial susceptibility and clonality of vaginal-derived multi-drug resistant Mobiluncus isolates in China.</title>
        <authorList>
            <person name="Zhang X."/>
        </authorList>
    </citation>
    <scope>NUCLEOTIDE SEQUENCE [LARGE SCALE GENOMIC DNA]</scope>
    <source>
        <strain evidence="3 4">19</strain>
    </source>
</reference>
<dbReference type="GO" id="GO:0003700">
    <property type="term" value="F:DNA-binding transcription factor activity"/>
    <property type="evidence" value="ECO:0007669"/>
    <property type="project" value="InterPro"/>
</dbReference>
<proteinExistence type="predicted"/>
<dbReference type="SUPFAM" id="SSF88659">
    <property type="entry name" value="Sigma3 and sigma4 domains of RNA polymerase sigma factors"/>
    <property type="match status" value="1"/>
</dbReference>
<evidence type="ECO:0000313" key="4">
    <source>
        <dbReference type="Proteomes" id="UP000553981"/>
    </source>
</evidence>
<gene>
    <name evidence="3" type="ORF">HHJ67_00770</name>
</gene>
<sequence length="255" mass="28269">MRNNATNNKTKVILKYEGATFKHESFAITYDIEPSDIAVLIDSDRLERAKEKNLPLDQVAPRSAQEICDDLWRGEEAVAHSAKRGDRGKGRKRCFCGHGCKKRQGCRAPASFPESFDTAMEENRDGKAASCSAENQMFIEHADAYSQDLLDALKMAREHLTGKHRQVIDLMHPDDYGQKPGTETSDTYVCKPVSQADVARALGLTRARVSQLYKEALAMLRKALAESGFNTLHPVGSELEGDTNQAAPITERQGD</sequence>
<organism evidence="3 4">
    <name type="scientific">Mobiluncus curtisii</name>
    <dbReference type="NCBI Taxonomy" id="2051"/>
    <lineage>
        <taxon>Bacteria</taxon>
        <taxon>Bacillati</taxon>
        <taxon>Actinomycetota</taxon>
        <taxon>Actinomycetes</taxon>
        <taxon>Actinomycetales</taxon>
        <taxon>Actinomycetaceae</taxon>
        <taxon>Mobiluncus</taxon>
    </lineage>
</organism>
<evidence type="ECO:0000313" key="3">
    <source>
        <dbReference type="EMBL" id="NMW86295.1"/>
    </source>
</evidence>
<dbReference type="Pfam" id="PF04545">
    <property type="entry name" value="Sigma70_r4"/>
    <property type="match status" value="1"/>
</dbReference>
<accession>A0A7Y0UFG2</accession>
<dbReference type="AlphaFoldDB" id="A0A7Y0UFG2"/>
<dbReference type="EMBL" id="JABCUI010000001">
    <property type="protein sequence ID" value="NMW86295.1"/>
    <property type="molecule type" value="Genomic_DNA"/>
</dbReference>
<feature type="region of interest" description="Disordered" evidence="1">
    <location>
        <begin position="234"/>
        <end position="255"/>
    </location>
</feature>
<protein>
    <submittedName>
        <fullName evidence="3">Sigma-70 family RNA polymerase sigma factor</fullName>
    </submittedName>
</protein>
<dbReference type="InterPro" id="IPR007630">
    <property type="entry name" value="RNA_pol_sigma70_r4"/>
</dbReference>
<evidence type="ECO:0000259" key="2">
    <source>
        <dbReference type="Pfam" id="PF04545"/>
    </source>
</evidence>
<dbReference type="RefSeq" id="WP_169755883.1">
    <property type="nucleotide sequence ID" value="NZ_JABCUE010000001.1"/>
</dbReference>
<evidence type="ECO:0000256" key="1">
    <source>
        <dbReference type="SAM" id="MobiDB-lite"/>
    </source>
</evidence>
<dbReference type="Proteomes" id="UP000553981">
    <property type="component" value="Unassembled WGS sequence"/>
</dbReference>
<name>A0A7Y0UFG2_9ACTO</name>
<dbReference type="GO" id="GO:0006352">
    <property type="term" value="P:DNA-templated transcription initiation"/>
    <property type="evidence" value="ECO:0007669"/>
    <property type="project" value="InterPro"/>
</dbReference>
<dbReference type="Gene3D" id="1.20.140.160">
    <property type="match status" value="1"/>
</dbReference>
<feature type="domain" description="RNA polymerase sigma-70 region 4" evidence="2">
    <location>
        <begin position="159"/>
        <end position="222"/>
    </location>
</feature>
<dbReference type="InterPro" id="IPR013324">
    <property type="entry name" value="RNA_pol_sigma_r3/r4-like"/>
</dbReference>